<dbReference type="EMBL" id="JAIWYP010000003">
    <property type="protein sequence ID" value="KAH3846106.1"/>
    <property type="molecule type" value="Genomic_DNA"/>
</dbReference>
<reference evidence="1" key="2">
    <citation type="submission" date="2020-11" db="EMBL/GenBank/DDBJ databases">
        <authorList>
            <person name="McCartney M.A."/>
            <person name="Auch B."/>
            <person name="Kono T."/>
            <person name="Mallez S."/>
            <person name="Becker A."/>
            <person name="Gohl D.M."/>
            <person name="Silverstein K.A.T."/>
            <person name="Koren S."/>
            <person name="Bechman K.B."/>
            <person name="Herman A."/>
            <person name="Abrahante J.E."/>
            <person name="Garbe J."/>
        </authorList>
    </citation>
    <scope>NUCLEOTIDE SEQUENCE</scope>
    <source>
        <strain evidence="1">Duluth1</strain>
        <tissue evidence="1">Whole animal</tissue>
    </source>
</reference>
<dbReference type="AlphaFoldDB" id="A0A9D4QWD1"/>
<accession>A0A9D4QWD1</accession>
<organism evidence="1 2">
    <name type="scientific">Dreissena polymorpha</name>
    <name type="common">Zebra mussel</name>
    <name type="synonym">Mytilus polymorpha</name>
    <dbReference type="NCBI Taxonomy" id="45954"/>
    <lineage>
        <taxon>Eukaryota</taxon>
        <taxon>Metazoa</taxon>
        <taxon>Spiralia</taxon>
        <taxon>Lophotrochozoa</taxon>
        <taxon>Mollusca</taxon>
        <taxon>Bivalvia</taxon>
        <taxon>Autobranchia</taxon>
        <taxon>Heteroconchia</taxon>
        <taxon>Euheterodonta</taxon>
        <taxon>Imparidentia</taxon>
        <taxon>Neoheterodontei</taxon>
        <taxon>Myida</taxon>
        <taxon>Dreissenoidea</taxon>
        <taxon>Dreissenidae</taxon>
        <taxon>Dreissena</taxon>
    </lineage>
</organism>
<gene>
    <name evidence="1" type="ORF">DPMN_088400</name>
</gene>
<name>A0A9D4QWD1_DREPO</name>
<proteinExistence type="predicted"/>
<reference evidence="1" key="1">
    <citation type="journal article" date="2019" name="bioRxiv">
        <title>The Genome of the Zebra Mussel, Dreissena polymorpha: A Resource for Invasive Species Research.</title>
        <authorList>
            <person name="McCartney M.A."/>
            <person name="Auch B."/>
            <person name="Kono T."/>
            <person name="Mallez S."/>
            <person name="Zhang Y."/>
            <person name="Obille A."/>
            <person name="Becker A."/>
            <person name="Abrahante J.E."/>
            <person name="Garbe J."/>
            <person name="Badalamenti J.P."/>
            <person name="Herman A."/>
            <person name="Mangelson H."/>
            <person name="Liachko I."/>
            <person name="Sullivan S."/>
            <person name="Sone E.D."/>
            <person name="Koren S."/>
            <person name="Silverstein K.A.T."/>
            <person name="Beckman K.B."/>
            <person name="Gohl D.M."/>
        </authorList>
    </citation>
    <scope>NUCLEOTIDE SEQUENCE</scope>
    <source>
        <strain evidence="1">Duluth1</strain>
        <tissue evidence="1">Whole animal</tissue>
    </source>
</reference>
<keyword evidence="2" id="KW-1185">Reference proteome</keyword>
<sequence length="222" mass="23230">MTEPAMTFLTAEEVAGYVCINHVGNKLDVFERKLDSFESVIRSVETQLRILVSREVAFIEAFLIVDVAGPDAFDANNGSVSSLSFCDVHDIAVVSVSDAVGHDVSFGHDSISLSGGNDVSNDILTVAGCETSRRANQNASIACSLVGHESVSEAGGVEGHNSFSVEGGVACRDSLSLLAGGFASRDGLYDVPRGSKVTNSSLGRYKSSLGRFISSLGTIKSS</sequence>
<protein>
    <submittedName>
        <fullName evidence="1">Uncharacterized protein</fullName>
    </submittedName>
</protein>
<comment type="caution">
    <text evidence="1">The sequence shown here is derived from an EMBL/GenBank/DDBJ whole genome shotgun (WGS) entry which is preliminary data.</text>
</comment>
<evidence type="ECO:0000313" key="2">
    <source>
        <dbReference type="Proteomes" id="UP000828390"/>
    </source>
</evidence>
<dbReference type="Proteomes" id="UP000828390">
    <property type="component" value="Unassembled WGS sequence"/>
</dbReference>
<evidence type="ECO:0000313" key="1">
    <source>
        <dbReference type="EMBL" id="KAH3846106.1"/>
    </source>
</evidence>